<dbReference type="PaxDb" id="35128-Thaps21664"/>
<evidence type="ECO:0000313" key="3">
    <source>
        <dbReference type="Proteomes" id="UP000001449"/>
    </source>
</evidence>
<accession>B8BX88</accession>
<feature type="region of interest" description="Disordered" evidence="1">
    <location>
        <begin position="383"/>
        <end position="423"/>
    </location>
</feature>
<reference evidence="2 3" key="1">
    <citation type="journal article" date="2004" name="Science">
        <title>The genome of the diatom Thalassiosira pseudonana: ecology, evolution, and metabolism.</title>
        <authorList>
            <person name="Armbrust E.V."/>
            <person name="Berges J.A."/>
            <person name="Bowler C."/>
            <person name="Green B.R."/>
            <person name="Martinez D."/>
            <person name="Putnam N.H."/>
            <person name="Zhou S."/>
            <person name="Allen A.E."/>
            <person name="Apt K.E."/>
            <person name="Bechner M."/>
            <person name="Brzezinski M.A."/>
            <person name="Chaal B.K."/>
            <person name="Chiovitti A."/>
            <person name="Davis A.K."/>
            <person name="Demarest M.S."/>
            <person name="Detter J.C."/>
            <person name="Glavina T."/>
            <person name="Goodstein D."/>
            <person name="Hadi M.Z."/>
            <person name="Hellsten U."/>
            <person name="Hildebrand M."/>
            <person name="Jenkins B.D."/>
            <person name="Jurka J."/>
            <person name="Kapitonov V.V."/>
            <person name="Kroger N."/>
            <person name="Lau W.W."/>
            <person name="Lane T.W."/>
            <person name="Larimer F.W."/>
            <person name="Lippmeier J.C."/>
            <person name="Lucas S."/>
            <person name="Medina M."/>
            <person name="Montsant A."/>
            <person name="Obornik M."/>
            <person name="Parker M.S."/>
            <person name="Palenik B."/>
            <person name="Pazour G.J."/>
            <person name="Richardson P.M."/>
            <person name="Rynearson T.A."/>
            <person name="Saito M.A."/>
            <person name="Schwartz D.C."/>
            <person name="Thamatrakoln K."/>
            <person name="Valentin K."/>
            <person name="Vardi A."/>
            <person name="Wilkerson F.P."/>
            <person name="Rokhsar D.S."/>
        </authorList>
    </citation>
    <scope>NUCLEOTIDE SEQUENCE [LARGE SCALE GENOMIC DNA]</scope>
    <source>
        <strain evidence="2 3">CCMP1335</strain>
    </source>
</reference>
<evidence type="ECO:0000256" key="1">
    <source>
        <dbReference type="SAM" id="MobiDB-lite"/>
    </source>
</evidence>
<keyword evidence="3" id="KW-1185">Reference proteome</keyword>
<feature type="compositionally biased region" description="Low complexity" evidence="1">
    <location>
        <begin position="396"/>
        <end position="414"/>
    </location>
</feature>
<dbReference type="Proteomes" id="UP000001449">
    <property type="component" value="Chromosome 3"/>
</dbReference>
<organism evidence="2 3">
    <name type="scientific">Thalassiosira pseudonana</name>
    <name type="common">Marine diatom</name>
    <name type="synonym">Cyclotella nana</name>
    <dbReference type="NCBI Taxonomy" id="35128"/>
    <lineage>
        <taxon>Eukaryota</taxon>
        <taxon>Sar</taxon>
        <taxon>Stramenopiles</taxon>
        <taxon>Ochrophyta</taxon>
        <taxon>Bacillariophyta</taxon>
        <taxon>Coscinodiscophyceae</taxon>
        <taxon>Thalassiosirophycidae</taxon>
        <taxon>Thalassiosirales</taxon>
        <taxon>Thalassiosiraceae</taxon>
        <taxon>Thalassiosira</taxon>
    </lineage>
</organism>
<evidence type="ECO:0000313" key="2">
    <source>
        <dbReference type="EMBL" id="EED94164.1"/>
    </source>
</evidence>
<dbReference type="OMA" id="HEVVLIW"/>
<sequence length="472" mass="51648">MPSSSTQKYHPANNPPYQINYRAKRSGKHITCTKRRVTFQFGFSSASAIASGKVEGDCRGEEHEVVLIWSHVSGKRQVFFNGREIHMSKAAMGNTKFEHSWGMGNHVLKIVANASPPMQETKRLNSDVRQFNLFLDGMSYFDFCQIYELGNGGAGLSGVDKHHFSSMNSGSTMSLTNASSAVNSYRGERFVEEERNDEEEGVCPPISELQITTSSAPVDLFDDSYDILDGFSPSFSTGVPSLAASNYSTVCTTSYDEFSPVNSSAGGYHKSFNAISSEILCAYSNTNAPVPNANSNQPALQNYSNTNHNYDADAQDPPQANNFALVPTNNAPSIYSTGQRVEPTAPIQPAEVPKQSMYNNFNNHEDDSVDAITKSMKNLVNLDDIGSKPFKPITPNASTSNNKSSNSQSLQSMSWGRSSGRAPTLTEIQTSMNGNESSREIMRSPQMQFQQQSASYQYGNYGTAPGYANKAY</sequence>
<reference evidence="2 3" key="2">
    <citation type="journal article" date="2008" name="Nature">
        <title>The Phaeodactylum genome reveals the evolutionary history of diatom genomes.</title>
        <authorList>
            <person name="Bowler C."/>
            <person name="Allen A.E."/>
            <person name="Badger J.H."/>
            <person name="Grimwood J."/>
            <person name="Jabbari K."/>
            <person name="Kuo A."/>
            <person name="Maheswari U."/>
            <person name="Martens C."/>
            <person name="Maumus F."/>
            <person name="Otillar R.P."/>
            <person name="Rayko E."/>
            <person name="Salamov A."/>
            <person name="Vandepoele K."/>
            <person name="Beszteri B."/>
            <person name="Gruber A."/>
            <person name="Heijde M."/>
            <person name="Katinka M."/>
            <person name="Mock T."/>
            <person name="Valentin K."/>
            <person name="Verret F."/>
            <person name="Berges J.A."/>
            <person name="Brownlee C."/>
            <person name="Cadoret J.P."/>
            <person name="Chiovitti A."/>
            <person name="Choi C.J."/>
            <person name="Coesel S."/>
            <person name="De Martino A."/>
            <person name="Detter J.C."/>
            <person name="Durkin C."/>
            <person name="Falciatore A."/>
            <person name="Fournet J."/>
            <person name="Haruta M."/>
            <person name="Huysman M.J."/>
            <person name="Jenkins B.D."/>
            <person name="Jiroutova K."/>
            <person name="Jorgensen R.E."/>
            <person name="Joubert Y."/>
            <person name="Kaplan A."/>
            <person name="Kroger N."/>
            <person name="Kroth P.G."/>
            <person name="La Roche J."/>
            <person name="Lindquist E."/>
            <person name="Lommer M."/>
            <person name="Martin-Jezequel V."/>
            <person name="Lopez P.J."/>
            <person name="Lucas S."/>
            <person name="Mangogna M."/>
            <person name="McGinnis K."/>
            <person name="Medlin L.K."/>
            <person name="Montsant A."/>
            <person name="Oudot-Le Secq M.P."/>
            <person name="Napoli C."/>
            <person name="Obornik M."/>
            <person name="Parker M.S."/>
            <person name="Petit J.L."/>
            <person name="Porcel B.M."/>
            <person name="Poulsen N."/>
            <person name="Robison M."/>
            <person name="Rychlewski L."/>
            <person name="Rynearson T.A."/>
            <person name="Schmutz J."/>
            <person name="Shapiro H."/>
            <person name="Siaut M."/>
            <person name="Stanley M."/>
            <person name="Sussman M.R."/>
            <person name="Taylor A.R."/>
            <person name="Vardi A."/>
            <person name="von Dassow P."/>
            <person name="Vyverman W."/>
            <person name="Willis A."/>
            <person name="Wyrwicz L.S."/>
            <person name="Rokhsar D.S."/>
            <person name="Weissenbach J."/>
            <person name="Armbrust E.V."/>
            <person name="Green B.R."/>
            <person name="Van de Peer Y."/>
            <person name="Grigoriev I.V."/>
        </authorList>
    </citation>
    <scope>NUCLEOTIDE SEQUENCE [LARGE SCALE GENOMIC DNA]</scope>
    <source>
        <strain evidence="2 3">CCMP1335</strain>
    </source>
</reference>
<name>B8BX88_THAPS</name>
<proteinExistence type="predicted"/>
<dbReference type="eggNOG" id="ENOG502RB8D">
    <property type="taxonomic scope" value="Eukaryota"/>
</dbReference>
<dbReference type="GeneID" id="7444042"/>
<dbReference type="EMBL" id="CM000640">
    <property type="protein sequence ID" value="EED94164.1"/>
    <property type="molecule type" value="Genomic_DNA"/>
</dbReference>
<dbReference type="InParanoid" id="B8BX88"/>
<dbReference type="AlphaFoldDB" id="B8BX88"/>
<dbReference type="HOGENOM" id="CLU_579416_0_0_1"/>
<dbReference type="RefSeq" id="XP_002288728.1">
    <property type="nucleotide sequence ID" value="XM_002288692.1"/>
</dbReference>
<dbReference type="KEGG" id="tps:THAPSDRAFT_21664"/>
<protein>
    <submittedName>
        <fullName evidence="2">Uncharacterized protein</fullName>
    </submittedName>
</protein>
<gene>
    <name evidence="2" type="ORF">THAPSDRAFT_21664</name>
</gene>